<sequence>MKNTGIVRKLDSLGRITLPIETRRTLGLKEREPLEMYTEGDTICLRAYKPEKACAHCGSIDEVVTVGEGHICKQCLDKFNKSL</sequence>
<dbReference type="EMBL" id="AP023368">
    <property type="protein sequence ID" value="BCK01439.1"/>
    <property type="molecule type" value="Genomic_DNA"/>
</dbReference>
<dbReference type="AlphaFoldDB" id="A0A7M3SA21"/>
<keyword evidence="4" id="KW-1185">Reference proteome</keyword>
<organism evidence="3 4">
    <name type="scientific">Anaerocolumna chitinilytica</name>
    <dbReference type="NCBI Taxonomy" id="1727145"/>
    <lineage>
        <taxon>Bacteria</taxon>
        <taxon>Bacillati</taxon>
        <taxon>Bacillota</taxon>
        <taxon>Clostridia</taxon>
        <taxon>Lachnospirales</taxon>
        <taxon>Lachnospiraceae</taxon>
        <taxon>Anaerocolumna</taxon>
    </lineage>
</organism>
<accession>A0A7M3SA21</accession>
<dbReference type="InterPro" id="IPR007159">
    <property type="entry name" value="SpoVT-AbrB_dom"/>
</dbReference>
<dbReference type="InterPro" id="IPR037914">
    <property type="entry name" value="SpoVT-AbrB_sf"/>
</dbReference>
<dbReference type="PANTHER" id="PTHR36432:SF4">
    <property type="entry name" value="TRANSITION STATE REGULATOR ABH-RELATED"/>
    <property type="match status" value="1"/>
</dbReference>
<feature type="domain" description="SpoVT-AbrB" evidence="2">
    <location>
        <begin position="5"/>
        <end position="50"/>
    </location>
</feature>
<dbReference type="SMART" id="SM00966">
    <property type="entry name" value="SpoVT_AbrB"/>
    <property type="match status" value="1"/>
</dbReference>
<gene>
    <name evidence="3" type="ORF">bsdcttw_44790</name>
</gene>
<dbReference type="Proteomes" id="UP000515703">
    <property type="component" value="Chromosome"/>
</dbReference>
<proteinExistence type="predicted"/>
<dbReference type="PROSITE" id="PS51740">
    <property type="entry name" value="SPOVT_ABRB"/>
    <property type="match status" value="1"/>
</dbReference>
<evidence type="ECO:0000313" key="4">
    <source>
        <dbReference type="Proteomes" id="UP000515703"/>
    </source>
</evidence>
<evidence type="ECO:0000259" key="2">
    <source>
        <dbReference type="PROSITE" id="PS51740"/>
    </source>
</evidence>
<dbReference type="SUPFAM" id="SSF89447">
    <property type="entry name" value="AbrB/MazE/MraZ-like"/>
    <property type="match status" value="1"/>
</dbReference>
<dbReference type="GO" id="GO:0003677">
    <property type="term" value="F:DNA binding"/>
    <property type="evidence" value="ECO:0007669"/>
    <property type="project" value="UniProtKB-UniRule"/>
</dbReference>
<dbReference type="Gene3D" id="2.10.260.10">
    <property type="match status" value="1"/>
</dbReference>
<dbReference type="Pfam" id="PF04014">
    <property type="entry name" value="MazE_antitoxin"/>
    <property type="match status" value="1"/>
</dbReference>
<dbReference type="RefSeq" id="WP_185257004.1">
    <property type="nucleotide sequence ID" value="NZ_AP023368.1"/>
</dbReference>
<keyword evidence="1" id="KW-0238">DNA-binding</keyword>
<reference evidence="3 4" key="1">
    <citation type="submission" date="2020-08" db="EMBL/GenBank/DDBJ databases">
        <title>Draft genome sequencing of an Anaerocolumna strain isolated from anoxic soil subjected to BSD treatment.</title>
        <authorList>
            <person name="Uek A."/>
            <person name="Tonouchi A."/>
        </authorList>
    </citation>
    <scope>NUCLEOTIDE SEQUENCE [LARGE SCALE GENOMIC DNA]</scope>
    <source>
        <strain evidence="3 4">CTTW</strain>
    </source>
</reference>
<evidence type="ECO:0000313" key="3">
    <source>
        <dbReference type="EMBL" id="BCK01439.1"/>
    </source>
</evidence>
<name>A0A7M3SA21_9FIRM</name>
<evidence type="ECO:0000256" key="1">
    <source>
        <dbReference type="PROSITE-ProRule" id="PRU01076"/>
    </source>
</evidence>
<reference evidence="3 4" key="2">
    <citation type="submission" date="2020-08" db="EMBL/GenBank/DDBJ databases">
        <authorList>
            <person name="Ueki A."/>
            <person name="Tonouchi A."/>
        </authorList>
    </citation>
    <scope>NUCLEOTIDE SEQUENCE [LARGE SCALE GENOMIC DNA]</scope>
    <source>
        <strain evidence="3 4">CTTW</strain>
    </source>
</reference>
<protein>
    <submittedName>
        <fullName evidence="3">AbrB family transcriptional regulator</fullName>
    </submittedName>
</protein>
<dbReference type="InterPro" id="IPR052731">
    <property type="entry name" value="B_subtilis_Trans_State_Reg"/>
</dbReference>
<dbReference type="PANTHER" id="PTHR36432">
    <property type="match status" value="1"/>
</dbReference>
<dbReference type="KEGG" id="acht:bsdcttw_44790"/>